<comment type="similarity">
    <text evidence="8">Belongs to the glycosyltransferase 2 family. GtrB subfamily.</text>
</comment>
<feature type="region of interest" description="Disordered" evidence="9">
    <location>
        <begin position="1"/>
        <end position="26"/>
    </location>
</feature>
<sequence length="366" mass="40748">MGKHDFHGGSATNRRDASASPASAIPTDDPHAALAFCRRLAGLIADHSVNGAAKTPQPQPHLSVVMPVFNERENLPALYERLTRVLNAEGQQYELVFVDDGSRDGSRDVLLTLAARDPRVVVVELARNFGHQIAISAGLDHARGDGVIVMDSDLQDPPEVLPQFIARWREGYDVVYAVRARRKENLLLRVAYAFFYRMLRRIANIDIPLDAGDFCLMDRRVVDILTAMPERNRFVRGIRSWVGMRQIGLPYDRQGRHAGKPKYTLSRLTYLALDGIVSFSFVPLRIITMLGFLVSTISIALAIVYAVQRIAFGLTPPGFPTLIVAIFFLSGIQLITIGVIGEYVGRIFEEVKQRPLYVVRRVVGGE</sequence>
<evidence type="ECO:0000256" key="2">
    <source>
        <dbReference type="ARBA" id="ARBA00022475"/>
    </source>
</evidence>
<dbReference type="InterPro" id="IPR029044">
    <property type="entry name" value="Nucleotide-diphossugar_trans"/>
</dbReference>
<dbReference type="InterPro" id="IPR050256">
    <property type="entry name" value="Glycosyltransferase_2"/>
</dbReference>
<keyword evidence="4 12" id="KW-0808">Transferase</keyword>
<evidence type="ECO:0000256" key="7">
    <source>
        <dbReference type="ARBA" id="ARBA00023136"/>
    </source>
</evidence>
<keyword evidence="13" id="KW-1185">Reference proteome</keyword>
<dbReference type="GO" id="GO:0016757">
    <property type="term" value="F:glycosyltransferase activity"/>
    <property type="evidence" value="ECO:0007669"/>
    <property type="project" value="UniProtKB-KW"/>
</dbReference>
<evidence type="ECO:0000256" key="1">
    <source>
        <dbReference type="ARBA" id="ARBA00004651"/>
    </source>
</evidence>
<keyword evidence="2" id="KW-1003">Cell membrane</keyword>
<dbReference type="RefSeq" id="WP_012119347.1">
    <property type="nucleotide sequence ID" value="NC_009767.1"/>
</dbReference>
<keyword evidence="5 10" id="KW-0812">Transmembrane</keyword>
<feature type="transmembrane region" description="Helical" evidence="10">
    <location>
        <begin position="286"/>
        <end position="307"/>
    </location>
</feature>
<name>A7NHH0_ROSCS</name>
<evidence type="ECO:0000256" key="9">
    <source>
        <dbReference type="SAM" id="MobiDB-lite"/>
    </source>
</evidence>
<evidence type="ECO:0000256" key="8">
    <source>
        <dbReference type="ARBA" id="ARBA00038152"/>
    </source>
</evidence>
<feature type="domain" description="Glycosyltransferase 2-like" evidence="11">
    <location>
        <begin position="63"/>
        <end position="222"/>
    </location>
</feature>
<keyword evidence="7 10" id="KW-0472">Membrane</keyword>
<evidence type="ECO:0000256" key="4">
    <source>
        <dbReference type="ARBA" id="ARBA00022679"/>
    </source>
</evidence>
<dbReference type="SUPFAM" id="SSF53448">
    <property type="entry name" value="Nucleotide-diphospho-sugar transferases"/>
    <property type="match status" value="1"/>
</dbReference>
<accession>A7NHH0</accession>
<keyword evidence="3" id="KW-0328">Glycosyltransferase</keyword>
<evidence type="ECO:0000256" key="6">
    <source>
        <dbReference type="ARBA" id="ARBA00022989"/>
    </source>
</evidence>
<dbReference type="EMBL" id="CP000804">
    <property type="protein sequence ID" value="ABU56917.1"/>
    <property type="molecule type" value="Genomic_DNA"/>
</dbReference>
<dbReference type="FunFam" id="3.90.550.10:FF:000079">
    <property type="entry name" value="Probable glycosyl transferase"/>
    <property type="match status" value="1"/>
</dbReference>
<proteinExistence type="inferred from homology"/>
<dbReference type="HOGENOM" id="CLU_033536_0_1_0"/>
<dbReference type="PANTHER" id="PTHR48090:SF1">
    <property type="entry name" value="PROPHAGE BACTOPRENOL GLUCOSYL TRANSFERASE HOMOLOG"/>
    <property type="match status" value="1"/>
</dbReference>
<evidence type="ECO:0000313" key="12">
    <source>
        <dbReference type="EMBL" id="ABU56917.1"/>
    </source>
</evidence>
<dbReference type="Pfam" id="PF00535">
    <property type="entry name" value="Glycos_transf_2"/>
    <property type="match status" value="1"/>
</dbReference>
<reference evidence="12 13" key="1">
    <citation type="submission" date="2007-08" db="EMBL/GenBank/DDBJ databases">
        <title>Complete sequence of Roseiflexus castenholzii DSM 13941.</title>
        <authorList>
            <consortium name="US DOE Joint Genome Institute"/>
            <person name="Copeland A."/>
            <person name="Lucas S."/>
            <person name="Lapidus A."/>
            <person name="Barry K."/>
            <person name="Glavina del Rio T."/>
            <person name="Dalin E."/>
            <person name="Tice H."/>
            <person name="Pitluck S."/>
            <person name="Thompson L.S."/>
            <person name="Brettin T."/>
            <person name="Bruce D."/>
            <person name="Detter J.C."/>
            <person name="Han C."/>
            <person name="Tapia R."/>
            <person name="Schmutz J."/>
            <person name="Larimer F."/>
            <person name="Land M."/>
            <person name="Hauser L."/>
            <person name="Kyrpides N."/>
            <person name="Mikhailova N."/>
            <person name="Bryant D.A."/>
            <person name="Hanada S."/>
            <person name="Tsukatani Y."/>
            <person name="Richardson P."/>
        </authorList>
    </citation>
    <scope>NUCLEOTIDE SEQUENCE [LARGE SCALE GENOMIC DNA]</scope>
    <source>
        <strain evidence="13">DSM 13941 / HLO8</strain>
    </source>
</reference>
<dbReference type="InterPro" id="IPR001173">
    <property type="entry name" value="Glyco_trans_2-like"/>
</dbReference>
<dbReference type="PANTHER" id="PTHR48090">
    <property type="entry name" value="UNDECAPRENYL-PHOSPHATE 4-DEOXY-4-FORMAMIDO-L-ARABINOSE TRANSFERASE-RELATED"/>
    <property type="match status" value="1"/>
</dbReference>
<dbReference type="STRING" id="383372.Rcas_0800"/>
<dbReference type="Proteomes" id="UP000000263">
    <property type="component" value="Chromosome"/>
</dbReference>
<evidence type="ECO:0000256" key="3">
    <source>
        <dbReference type="ARBA" id="ARBA00022676"/>
    </source>
</evidence>
<organism evidence="12 13">
    <name type="scientific">Roseiflexus castenholzii (strain DSM 13941 / HLO8)</name>
    <dbReference type="NCBI Taxonomy" id="383372"/>
    <lineage>
        <taxon>Bacteria</taxon>
        <taxon>Bacillati</taxon>
        <taxon>Chloroflexota</taxon>
        <taxon>Chloroflexia</taxon>
        <taxon>Chloroflexales</taxon>
        <taxon>Roseiflexineae</taxon>
        <taxon>Roseiflexaceae</taxon>
        <taxon>Roseiflexus</taxon>
    </lineage>
</organism>
<keyword evidence="6 10" id="KW-1133">Transmembrane helix</keyword>
<gene>
    <name evidence="12" type="ordered locus">Rcas_0800</name>
</gene>
<feature type="compositionally biased region" description="Basic and acidic residues" evidence="9">
    <location>
        <begin position="1"/>
        <end position="17"/>
    </location>
</feature>
<dbReference type="KEGG" id="rca:Rcas_0800"/>
<feature type="transmembrane region" description="Helical" evidence="10">
    <location>
        <begin position="319"/>
        <end position="344"/>
    </location>
</feature>
<comment type="subcellular location">
    <subcellularLocation>
        <location evidence="1">Cell membrane</location>
        <topology evidence="1">Multi-pass membrane protein</topology>
    </subcellularLocation>
</comment>
<evidence type="ECO:0000256" key="5">
    <source>
        <dbReference type="ARBA" id="ARBA00022692"/>
    </source>
</evidence>
<evidence type="ECO:0000259" key="11">
    <source>
        <dbReference type="Pfam" id="PF00535"/>
    </source>
</evidence>
<protein>
    <submittedName>
        <fullName evidence="12">Glycosyl transferase family 2</fullName>
    </submittedName>
</protein>
<dbReference type="OrthoDB" id="9807778at2"/>
<dbReference type="AlphaFoldDB" id="A7NHH0"/>
<dbReference type="eggNOG" id="COG0463">
    <property type="taxonomic scope" value="Bacteria"/>
</dbReference>
<dbReference type="GO" id="GO:0005886">
    <property type="term" value="C:plasma membrane"/>
    <property type="evidence" value="ECO:0007669"/>
    <property type="project" value="UniProtKB-SubCell"/>
</dbReference>
<dbReference type="CDD" id="cd04187">
    <property type="entry name" value="DPM1_like_bac"/>
    <property type="match status" value="1"/>
</dbReference>
<evidence type="ECO:0000256" key="10">
    <source>
        <dbReference type="SAM" id="Phobius"/>
    </source>
</evidence>
<evidence type="ECO:0000313" key="13">
    <source>
        <dbReference type="Proteomes" id="UP000000263"/>
    </source>
</evidence>
<dbReference type="CAZy" id="GT2">
    <property type="family name" value="Glycosyltransferase Family 2"/>
</dbReference>
<dbReference type="Gene3D" id="3.90.550.10">
    <property type="entry name" value="Spore Coat Polysaccharide Biosynthesis Protein SpsA, Chain A"/>
    <property type="match status" value="1"/>
</dbReference>